<protein>
    <recommendedName>
        <fullName evidence="4">Thioredoxin domain-containing protein</fullName>
    </recommendedName>
</protein>
<dbReference type="InterPro" id="IPR013766">
    <property type="entry name" value="Thioredoxin_domain"/>
</dbReference>
<evidence type="ECO:0000259" key="4">
    <source>
        <dbReference type="Pfam" id="PF00085"/>
    </source>
</evidence>
<dbReference type="InterPro" id="IPR036249">
    <property type="entry name" value="Thioredoxin-like_sf"/>
</dbReference>
<dbReference type="Pfam" id="PF00085">
    <property type="entry name" value="Thioredoxin"/>
    <property type="match status" value="1"/>
</dbReference>
<feature type="coiled-coil region" evidence="3">
    <location>
        <begin position="121"/>
        <end position="152"/>
    </location>
</feature>
<dbReference type="PANTHER" id="PTHR45672">
    <property type="entry name" value="PROTEIN DISULFIDE-ISOMERASE C17H9.14C-RELATED"/>
    <property type="match status" value="1"/>
</dbReference>
<dbReference type="SUPFAM" id="SSF52833">
    <property type="entry name" value="Thioredoxin-like"/>
    <property type="match status" value="1"/>
</dbReference>
<proteinExistence type="inferred from homology"/>
<organism evidence="5">
    <name type="scientific">Chrysotila carterae</name>
    <name type="common">Marine alga</name>
    <name type="synonym">Syracosphaera carterae</name>
    <dbReference type="NCBI Taxonomy" id="13221"/>
    <lineage>
        <taxon>Eukaryota</taxon>
        <taxon>Haptista</taxon>
        <taxon>Haptophyta</taxon>
        <taxon>Prymnesiophyceae</taxon>
        <taxon>Isochrysidales</taxon>
        <taxon>Isochrysidaceae</taxon>
        <taxon>Chrysotila</taxon>
    </lineage>
</organism>
<dbReference type="GO" id="GO:0006457">
    <property type="term" value="P:protein folding"/>
    <property type="evidence" value="ECO:0007669"/>
    <property type="project" value="TreeGrafter"/>
</dbReference>
<dbReference type="Gene3D" id="3.40.30.10">
    <property type="entry name" value="Glutaredoxin"/>
    <property type="match status" value="1"/>
</dbReference>
<feature type="domain" description="Thioredoxin" evidence="4">
    <location>
        <begin position="17"/>
        <end position="77"/>
    </location>
</feature>
<keyword evidence="3" id="KW-0175">Coiled coil</keyword>
<gene>
    <name evidence="5" type="ORF">PCAR00345_LOCUS12319</name>
</gene>
<dbReference type="AlphaFoldDB" id="A0A7S4EXE3"/>
<evidence type="ECO:0000256" key="1">
    <source>
        <dbReference type="ARBA" id="ARBA00006347"/>
    </source>
</evidence>
<keyword evidence="2" id="KW-0732">Signal</keyword>
<dbReference type="PANTHER" id="PTHR45672:SF3">
    <property type="entry name" value="THIOREDOXIN DOMAIN-CONTAINING PROTEIN 5"/>
    <property type="match status" value="1"/>
</dbReference>
<comment type="similarity">
    <text evidence="1">Belongs to the protein disulfide isomerase family.</text>
</comment>
<evidence type="ECO:0000256" key="3">
    <source>
        <dbReference type="SAM" id="Coils"/>
    </source>
</evidence>
<evidence type="ECO:0000313" key="5">
    <source>
        <dbReference type="EMBL" id="CAE0759725.1"/>
    </source>
</evidence>
<sequence length="179" mass="19638">MYAQSSSPRDFAPPGEKYEDSKKVLIGDVDCTGSGKELCDRFGVTGYPTLKYFNPPDTEGETYEGGRSLKELKKFAKSLGPGCSAATWDKCSDAQKAELQPYLDMSEEELVALRDATQSAIDTAQSEHDALLKQLQETFEASQKRLDELKKAEQPKLKLVKTALKGKPAPTEPAAKDEV</sequence>
<name>A0A7S4EXE3_CHRCT</name>
<reference evidence="5" key="1">
    <citation type="submission" date="2021-01" db="EMBL/GenBank/DDBJ databases">
        <authorList>
            <person name="Corre E."/>
            <person name="Pelletier E."/>
            <person name="Niang G."/>
            <person name="Scheremetjew M."/>
            <person name="Finn R."/>
            <person name="Kale V."/>
            <person name="Holt S."/>
            <person name="Cochrane G."/>
            <person name="Meng A."/>
            <person name="Brown T."/>
            <person name="Cohen L."/>
        </authorList>
    </citation>
    <scope>NUCLEOTIDE SEQUENCE</scope>
    <source>
        <strain evidence="5">CCMP645</strain>
    </source>
</reference>
<dbReference type="EMBL" id="HBIZ01019634">
    <property type="protein sequence ID" value="CAE0759725.1"/>
    <property type="molecule type" value="Transcribed_RNA"/>
</dbReference>
<dbReference type="GO" id="GO:0005783">
    <property type="term" value="C:endoplasmic reticulum"/>
    <property type="evidence" value="ECO:0007669"/>
    <property type="project" value="TreeGrafter"/>
</dbReference>
<evidence type="ECO:0000256" key="2">
    <source>
        <dbReference type="ARBA" id="ARBA00022729"/>
    </source>
</evidence>
<accession>A0A7S4EXE3</accession>
<dbReference type="GO" id="GO:0003756">
    <property type="term" value="F:protein disulfide isomerase activity"/>
    <property type="evidence" value="ECO:0007669"/>
    <property type="project" value="TreeGrafter"/>
</dbReference>
<dbReference type="InterPro" id="IPR051063">
    <property type="entry name" value="PDI"/>
</dbReference>